<reference evidence="2 4" key="4">
    <citation type="submission" date="2015-03" db="EMBL/GenBank/DDBJ databases">
        <authorList>
            <person name="Regsiter A."/>
            <person name="william w."/>
        </authorList>
    </citation>
    <scope>NUCLEOTIDE SEQUENCE [LARGE SCALE GENOMIC DNA]</scope>
    <source>
        <strain evidence="2 4">CB1</strain>
    </source>
</reference>
<proteinExistence type="predicted"/>
<dbReference type="Proteomes" id="UP000002372">
    <property type="component" value="Chromosome"/>
</dbReference>
<organism evidence="1 3">
    <name type="scientific">Thiomonas arsenitoxydans (strain DSM 22701 / CIP 110005 / 3As)</name>
    <dbReference type="NCBI Taxonomy" id="426114"/>
    <lineage>
        <taxon>Bacteria</taxon>
        <taxon>Pseudomonadati</taxon>
        <taxon>Pseudomonadota</taxon>
        <taxon>Betaproteobacteria</taxon>
        <taxon>Burkholderiales</taxon>
        <taxon>Thiomonas</taxon>
    </lineage>
</organism>
<sequence length="289" mass="29615">MLNMDAAASARNRLKTAVDCYNSHQEQTKKLAEQLYALRRSSSEELIGPIESFVNGLASIPKEFNRAFAAYHVELQTFDGVVAETDTRLKDIKVTGSTATGAGVAAGATTAMLAPTAAMAIATTFGTASTGTAIATLSGAAASNAALAWLGGGAIAAGGGGMSGGGALLALAGPIGWGFAGAAAVAGAVYVANANSNVAKEADEKLKPIEIGICTLKLAIREILQLLDLTREHVQGMNKLFSDLSVNAPKSYAEFDAKQKQTLAALINHVQSLSALLNKKLQDASNGAY</sequence>
<dbReference type="KEGG" id="thi:THI_0925"/>
<dbReference type="eggNOG" id="ENOG5030AAW">
    <property type="taxonomic scope" value="Bacteria"/>
</dbReference>
<dbReference type="OrthoDB" id="517761at2"/>
<dbReference type="AlphaFoldDB" id="D6CSA0"/>
<name>D6CSA0_THIA3</name>
<accession>D6CSA0</accession>
<evidence type="ECO:0000313" key="4">
    <source>
        <dbReference type="Proteomes" id="UP000078599"/>
    </source>
</evidence>
<dbReference type="EMBL" id="CTRI01000002">
    <property type="protein sequence ID" value="CQR26946.1"/>
    <property type="molecule type" value="Genomic_DNA"/>
</dbReference>
<dbReference type="HOGENOM" id="CLU_044813_0_0_4"/>
<reference evidence="1" key="3">
    <citation type="submission" date="2010-07" db="EMBL/GenBank/DDBJ databases">
        <authorList>
            <person name="Genoscope - CEA"/>
        </authorList>
    </citation>
    <scope>NUCLEOTIDE SEQUENCE</scope>
    <source>
        <strain evidence="1">3As</strain>
    </source>
</reference>
<protein>
    <submittedName>
        <fullName evidence="1">Uncharacterized protein</fullName>
    </submittedName>
</protein>
<dbReference type="RefSeq" id="WP_013104983.1">
    <property type="nucleotide sequence ID" value="NC_014145.1"/>
</dbReference>
<gene>
    <name evidence="1" type="ordered locus">THI_0925</name>
    <name evidence="2" type="ORF">THICB1_100374</name>
</gene>
<keyword evidence="4" id="KW-1185">Reference proteome</keyword>
<reference evidence="3" key="2">
    <citation type="journal article" date="2010" name="PLoS Genet.">
        <title>Structure, function, and evolution of the Thiomonas spp. genome.</title>
        <authorList>
            <person name="Arsene-Ploetze F."/>
            <person name="Koechler S."/>
            <person name="Marchal M."/>
            <person name="Coppee J.Y."/>
            <person name="Chandler M."/>
            <person name="Bonnefoy V."/>
            <person name="Brochier-Armanet C."/>
            <person name="Barakat M."/>
            <person name="Barbe V."/>
            <person name="Battaglia-Brunet F."/>
            <person name="Bruneel O."/>
            <person name="Bryan C.G."/>
            <person name="Cleiss-Arnold J."/>
            <person name="Cruveiller S."/>
            <person name="Erhardt M."/>
            <person name="Heinrich-Salmeron A."/>
            <person name="Hommais F."/>
            <person name="Joulian C."/>
            <person name="Krin E."/>
            <person name="Lieutaud A."/>
            <person name="Lievremont D."/>
            <person name="Michel C."/>
            <person name="Muller D."/>
            <person name="Ortet P."/>
            <person name="Proux C."/>
            <person name="Siguier P."/>
            <person name="Roche D."/>
            <person name="Rouy Z."/>
            <person name="Salvignol G."/>
            <person name="Slyemi D."/>
            <person name="Talla E."/>
            <person name="Weiss S."/>
            <person name="Weissenbach J."/>
            <person name="Medigue C."/>
            <person name="Bertin P.N."/>
        </authorList>
    </citation>
    <scope>NUCLEOTIDE SEQUENCE [LARGE SCALE GENOMIC DNA]</scope>
    <source>
        <strain evidence="3">DSM 22701 / CIP 110005 / 3As</strain>
    </source>
</reference>
<evidence type="ECO:0000313" key="3">
    <source>
        <dbReference type="Proteomes" id="UP000002372"/>
    </source>
</evidence>
<reference key="1">
    <citation type="submission" date="2009-07" db="EMBL/GenBank/DDBJ databases">
        <authorList>
            <person name="Genoscope - CEA"/>
        </authorList>
    </citation>
    <scope>NUCLEOTIDE SEQUENCE</scope>
    <source>
        <strain>3As</strain>
    </source>
</reference>
<evidence type="ECO:0000313" key="2">
    <source>
        <dbReference type="EMBL" id="CQR26946.1"/>
    </source>
</evidence>
<dbReference type="EMBL" id="FP475956">
    <property type="protein sequence ID" value="CAZ87628.1"/>
    <property type="molecule type" value="Genomic_DNA"/>
</dbReference>
<dbReference type="Proteomes" id="UP000078599">
    <property type="component" value="Unassembled WGS sequence"/>
</dbReference>
<evidence type="ECO:0000313" key="1">
    <source>
        <dbReference type="EMBL" id="CAZ87628.1"/>
    </source>
</evidence>